<keyword evidence="4" id="KW-0802">TPR repeat</keyword>
<keyword evidence="6" id="KW-1185">Reference proteome</keyword>
<dbReference type="Proteomes" id="UP000246569">
    <property type="component" value="Unassembled WGS sequence"/>
</dbReference>
<feature type="repeat" description="TPR" evidence="4">
    <location>
        <begin position="183"/>
        <end position="216"/>
    </location>
</feature>
<feature type="repeat" description="TPR" evidence="4">
    <location>
        <begin position="620"/>
        <end position="653"/>
    </location>
</feature>
<dbReference type="RefSeq" id="WP_110017798.1">
    <property type="nucleotide sequence ID" value="NZ_QGTJ01000003.1"/>
</dbReference>
<dbReference type="Pfam" id="PF14559">
    <property type="entry name" value="TPR_19"/>
    <property type="match status" value="1"/>
</dbReference>
<dbReference type="SUPFAM" id="SSF48452">
    <property type="entry name" value="TPR-like"/>
    <property type="match status" value="2"/>
</dbReference>
<feature type="repeat" description="TPR" evidence="4">
    <location>
        <begin position="114"/>
        <end position="147"/>
    </location>
</feature>
<evidence type="ECO:0000313" key="5">
    <source>
        <dbReference type="EMBL" id="PWV63293.1"/>
    </source>
</evidence>
<dbReference type="PROSITE" id="PS50005">
    <property type="entry name" value="TPR"/>
    <property type="match status" value="6"/>
</dbReference>
<feature type="repeat" description="TPR" evidence="4">
    <location>
        <begin position="46"/>
        <end position="79"/>
    </location>
</feature>
<reference evidence="5 6" key="1">
    <citation type="submission" date="2018-05" db="EMBL/GenBank/DDBJ databases">
        <title>Genomic Encyclopedia of Type Strains, Phase IV (KMG-IV): sequencing the most valuable type-strain genomes for metagenomic binning, comparative biology and taxonomic classification.</title>
        <authorList>
            <person name="Goeker M."/>
        </authorList>
    </citation>
    <scope>NUCLEOTIDE SEQUENCE [LARGE SCALE GENOMIC DNA]</scope>
    <source>
        <strain evidence="5 6">DSM 23606</strain>
    </source>
</reference>
<evidence type="ECO:0000313" key="6">
    <source>
        <dbReference type="Proteomes" id="UP000246569"/>
    </source>
</evidence>
<dbReference type="InterPro" id="IPR011990">
    <property type="entry name" value="TPR-like_helical_dom_sf"/>
</dbReference>
<dbReference type="SMART" id="SM00028">
    <property type="entry name" value="TPR"/>
    <property type="match status" value="12"/>
</dbReference>
<dbReference type="PANTHER" id="PTHR44835">
    <property type="entry name" value="UDP-N-ACETYLGLUCOSAMINE--PEPTIDE N-ACETYLGLUCOSAMINYLTRANSFERASE SPINDLY-RELATED"/>
    <property type="match status" value="1"/>
</dbReference>
<keyword evidence="2" id="KW-0328">Glycosyltransferase</keyword>
<dbReference type="InterPro" id="IPR051939">
    <property type="entry name" value="Glycosyltr_41/O-GlcNAc_trsf"/>
</dbReference>
<name>A0A317N1X9_9GAMM</name>
<dbReference type="PANTHER" id="PTHR44835:SF1">
    <property type="entry name" value="PROTEIN O-GLCNAC TRANSFERASE"/>
    <property type="match status" value="1"/>
</dbReference>
<comment type="caution">
    <text evidence="5">The sequence shown here is derived from an EMBL/GenBank/DDBJ whole genome shotgun (WGS) entry which is preliminary data.</text>
</comment>
<dbReference type="InterPro" id="IPR029063">
    <property type="entry name" value="SAM-dependent_MTases_sf"/>
</dbReference>
<evidence type="ECO:0000256" key="4">
    <source>
        <dbReference type="PROSITE-ProRule" id="PRU00339"/>
    </source>
</evidence>
<comment type="pathway">
    <text evidence="1">Protein modification; protein glycosylation.</text>
</comment>
<dbReference type="EMBL" id="QGTJ01000003">
    <property type="protein sequence ID" value="PWV63293.1"/>
    <property type="molecule type" value="Genomic_DNA"/>
</dbReference>
<evidence type="ECO:0000256" key="3">
    <source>
        <dbReference type="ARBA" id="ARBA00022679"/>
    </source>
</evidence>
<dbReference type="Pfam" id="PF13432">
    <property type="entry name" value="TPR_16"/>
    <property type="match status" value="4"/>
</dbReference>
<keyword evidence="3" id="KW-0808">Transferase</keyword>
<dbReference type="OrthoDB" id="238183at2"/>
<dbReference type="GO" id="GO:0016757">
    <property type="term" value="F:glycosyltransferase activity"/>
    <property type="evidence" value="ECO:0007669"/>
    <property type="project" value="UniProtKB-KW"/>
</dbReference>
<proteinExistence type="predicted"/>
<feature type="repeat" description="TPR" evidence="4">
    <location>
        <begin position="80"/>
        <end position="113"/>
    </location>
</feature>
<dbReference type="Gene3D" id="1.25.40.10">
    <property type="entry name" value="Tetratricopeptide repeat domain"/>
    <property type="match status" value="4"/>
</dbReference>
<dbReference type="InterPro" id="IPR019734">
    <property type="entry name" value="TPR_rpt"/>
</dbReference>
<accession>A0A317N1X9</accession>
<protein>
    <submittedName>
        <fullName evidence="5">Tetratricopeptide (TPR) repeat protein</fullName>
    </submittedName>
</protein>
<sequence length="1329" mass="142551">MNGDGMKQMATGEELLQRAYAAHVRGELDTAIELYRRVLPGAGGHVEALFMYGTALLQRGEFEQARVQLERVLSLQPGHAEALNNLGLGLGHAGELAAGLERLERALALRPQYGDAWNNYGNLLERSGRLEDAAAAYRRLIALEPQRFDGHYNLGLILRRLQHYDDALAALRGALELDPARRARVLNDLGALCHEAGRLEEAAQWLHEALQLEPGFYAARNNYAACLEEMGREYLPQALEQYRAAAALQPDNPLPRWNAAFVELALGRLASGWEGYELRWAQHPDTRHPAFPQWQGESLAGRTILVYPEQGLGDEILFASCLPELMAQALHVGILCDRRLAPLYARSFPDATVYGGREPGSENWSAQVAGADCCVAIGSLPRWLRRRLEDFPARTGYLVADAGRTSHWRAWLQAQAAGRRLVGLCWRSGLRSGARHRYYTAIEDCAPLFALDEVVYVNLQYDDCAAELALARERYGARILECPGIDLRNDQDELAALICALDAVVSAPTAVAELAAALGVPVLRQGLGWTSLGSERMPWHPTMQVFLRPTAVAPWAPVIAAMAAALPQTLAHGGAREVVAPLHTGPARCVEAALRLLKLGLPGEALRLCGSALAQDEGHADAWYLQGVLQYRNGERDAAIASLDRAIAGNPLEALIYLARAHAFEDCGDTLAALRDYQLAQAFDAGCAEARQALARLAAGEVCLPDVDAAVLAAYRAALALHGPRAELLERYARALHEQGQLAAAEAAFGEALRQQPRLASAWSGLEALLLERSRFADARAAGTQACALAPGEPQVSVTHAFTLLMLGELAAGWDAYEARWQAGAQPPLPARHPQWNGEDLSGRSLLLLPEQGLGDEILFASCIADVLCQAREVVLVCQQRLESLYRRVFAQARVIALPAGEVQLPADLPACDYQCGIGSLPRWLRRSLANFPAHDAYLQADAVAGAHWRQWLDTLGDGLKVGICWRSGLRSGYRRRQYTELDEWAPLFAVPGVVFVNLQYDDCTAELEALAGTRGVRVVPPPALDLRNDLDGVAALLTALDAVISAPTAVAELAAALGRPVLRYGRGWTSLGTGDMPWHPSMRVFAREPDGGWGTAIAAMARVLAGWAAHGRVDLAQAPADVPAPPAGIGLVSTEAGVLLALAGEHAPRDGATASGFGFVERLLPAGGTVLLAGSGDGLAALSCAAAVGAGGMVLVLEGRAEAAALLAASFVLNGVRHAWVECADAAGVEPSGLSSPLARWRAETPAPALERLGRCDLLWIEHPRPLVVLARLHALLVRCKPFVYVVGGCAAAALADWEAAHTYAHISCTAAAADGSPRVDLLLHPSV</sequence>
<evidence type="ECO:0000256" key="2">
    <source>
        <dbReference type="ARBA" id="ARBA00022676"/>
    </source>
</evidence>
<feature type="repeat" description="TPR" evidence="4">
    <location>
        <begin position="148"/>
        <end position="181"/>
    </location>
</feature>
<dbReference type="SUPFAM" id="SSF53756">
    <property type="entry name" value="UDP-Glycosyltransferase/glycogen phosphorylase"/>
    <property type="match status" value="2"/>
</dbReference>
<organism evidence="5 6">
    <name type="scientific">Plasticicumulans acidivorans</name>
    <dbReference type="NCBI Taxonomy" id="886464"/>
    <lineage>
        <taxon>Bacteria</taxon>
        <taxon>Pseudomonadati</taxon>
        <taxon>Pseudomonadota</taxon>
        <taxon>Gammaproteobacteria</taxon>
        <taxon>Candidatus Competibacteraceae</taxon>
        <taxon>Plasticicumulans</taxon>
    </lineage>
</organism>
<gene>
    <name evidence="5" type="ORF">C7443_103218</name>
</gene>
<evidence type="ECO:0000256" key="1">
    <source>
        <dbReference type="ARBA" id="ARBA00004922"/>
    </source>
</evidence>
<dbReference type="SUPFAM" id="SSF53335">
    <property type="entry name" value="S-adenosyl-L-methionine-dependent methyltransferases"/>
    <property type="match status" value="1"/>
</dbReference>